<protein>
    <submittedName>
        <fullName evidence="1">Uncharacterized protein</fullName>
    </submittedName>
</protein>
<name>A0AAW3V2P9_9BURK</name>
<reference evidence="1 2" key="1">
    <citation type="submission" date="2020-08" db="EMBL/GenBank/DDBJ databases">
        <title>Genomic Encyclopedia of Type Strains, Phase IV (KMG-V): Genome sequencing to study the core and pangenomes of soil and plant-associated prokaryotes.</title>
        <authorList>
            <person name="Whitman W."/>
        </authorList>
    </citation>
    <scope>NUCLEOTIDE SEQUENCE [LARGE SCALE GENOMIC DNA]</scope>
    <source>
        <strain evidence="1 2">SEMIA 4013</strain>
    </source>
</reference>
<dbReference type="EMBL" id="JACIIK010000007">
    <property type="protein sequence ID" value="MBB6203416.1"/>
    <property type="molecule type" value="Genomic_DNA"/>
</dbReference>
<dbReference type="RefSeq" id="WP_030101817.1">
    <property type="nucleotide sequence ID" value="NZ_CP099647.1"/>
</dbReference>
<sequence length="59" mass="6531">MNVYGTAPATWARGKRTPARYFRIIPDCVEAGTYRHQVNYGEKIVLIASSFSVGSIVDP</sequence>
<dbReference type="AlphaFoldDB" id="A0AAW3V2P9"/>
<dbReference type="Proteomes" id="UP000518681">
    <property type="component" value="Unassembled WGS sequence"/>
</dbReference>
<proteinExistence type="predicted"/>
<evidence type="ECO:0000313" key="1">
    <source>
        <dbReference type="EMBL" id="MBB6203416.1"/>
    </source>
</evidence>
<comment type="caution">
    <text evidence="1">The sequence shown here is derived from an EMBL/GenBank/DDBJ whole genome shotgun (WGS) entry which is preliminary data.</text>
</comment>
<organism evidence="1 2">
    <name type="scientific">Paraburkholderia fungorum</name>
    <dbReference type="NCBI Taxonomy" id="134537"/>
    <lineage>
        <taxon>Bacteria</taxon>
        <taxon>Pseudomonadati</taxon>
        <taxon>Pseudomonadota</taxon>
        <taxon>Betaproteobacteria</taxon>
        <taxon>Burkholderiales</taxon>
        <taxon>Burkholderiaceae</taxon>
        <taxon>Paraburkholderia</taxon>
    </lineage>
</organism>
<evidence type="ECO:0000313" key="2">
    <source>
        <dbReference type="Proteomes" id="UP000518681"/>
    </source>
</evidence>
<accession>A0AAW3V2P9</accession>
<gene>
    <name evidence="1" type="ORF">GGD69_004294</name>
</gene>